<organism evidence="1 2">
    <name type="scientific">Flavobacterium luminosum</name>
    <dbReference type="NCBI Taxonomy" id="2949086"/>
    <lineage>
        <taxon>Bacteria</taxon>
        <taxon>Pseudomonadati</taxon>
        <taxon>Bacteroidota</taxon>
        <taxon>Flavobacteriia</taxon>
        <taxon>Flavobacteriales</taxon>
        <taxon>Flavobacteriaceae</taxon>
        <taxon>Flavobacterium</taxon>
    </lineage>
</organism>
<protein>
    <submittedName>
        <fullName evidence="1">Uncharacterized protein</fullName>
    </submittedName>
</protein>
<dbReference type="Proteomes" id="UP001317191">
    <property type="component" value="Unassembled WGS sequence"/>
</dbReference>
<sequence length="174" mass="20630">MRKTYSEILQLIQSYHELGETIAAANLVVTEYELQHPNFKGFELREKAKPDYVLMTTEGVFGEPNSIRIPENTFEFEFKLMLNLIAHEMVHIHQKSKGNFVEDRNEREWQAYYEILFHKIYPQIPRVAKHQELFFASKALDYYKRMGEGSLLQEKYAQQKKEVEDFVASLHKLP</sequence>
<evidence type="ECO:0000313" key="1">
    <source>
        <dbReference type="EMBL" id="MCL9809611.1"/>
    </source>
</evidence>
<dbReference type="EMBL" id="JAMLJM010000007">
    <property type="protein sequence ID" value="MCL9809611.1"/>
    <property type="molecule type" value="Genomic_DNA"/>
</dbReference>
<proteinExistence type="predicted"/>
<reference evidence="1 2" key="1">
    <citation type="submission" date="2022-05" db="EMBL/GenBank/DDBJ databases">
        <title>Flavobacterium sp., isolated from activated sludge.</title>
        <authorList>
            <person name="Ran Q."/>
        </authorList>
    </citation>
    <scope>NUCLEOTIDE SEQUENCE [LARGE SCALE GENOMIC DNA]</scope>
    <source>
        <strain evidence="1 2">HXWNR70</strain>
    </source>
</reference>
<dbReference type="RefSeq" id="WP_250593063.1">
    <property type="nucleotide sequence ID" value="NZ_JAMLJM010000007.1"/>
</dbReference>
<name>A0ABT0TQQ6_9FLAO</name>
<evidence type="ECO:0000313" key="2">
    <source>
        <dbReference type="Proteomes" id="UP001317191"/>
    </source>
</evidence>
<keyword evidence="2" id="KW-1185">Reference proteome</keyword>
<accession>A0ABT0TQQ6</accession>
<comment type="caution">
    <text evidence="1">The sequence shown here is derived from an EMBL/GenBank/DDBJ whole genome shotgun (WGS) entry which is preliminary data.</text>
</comment>
<gene>
    <name evidence="1" type="ORF">NAT50_09600</name>
</gene>